<keyword evidence="2" id="KW-0472">Membrane</keyword>
<dbReference type="EMBL" id="CAFBPU010000001">
    <property type="protein sequence ID" value="CAB5017454.1"/>
    <property type="molecule type" value="Genomic_DNA"/>
</dbReference>
<evidence type="ECO:0000256" key="2">
    <source>
        <dbReference type="SAM" id="Phobius"/>
    </source>
</evidence>
<keyword evidence="2" id="KW-1133">Transmembrane helix</keyword>
<sequence>MNESENAQPADPSAPAEELAPVRGGHPIVLYTLLRLAILAAVGLVLYFAGMRGPLLIIFSLLISGVVSVFALNRRREVAAVGITTAIQRVGQRIDASSRAEDVDDDADFEPDPASPEGSDR</sequence>
<evidence type="ECO:0000256" key="1">
    <source>
        <dbReference type="SAM" id="MobiDB-lite"/>
    </source>
</evidence>
<evidence type="ECO:0000313" key="4">
    <source>
        <dbReference type="EMBL" id="CAB4931543.1"/>
    </source>
</evidence>
<gene>
    <name evidence="3" type="ORF">UFOPK3268_00716</name>
    <name evidence="4" type="ORF">UFOPK3752_00460</name>
    <name evidence="5" type="ORF">UFOPK4150_00030</name>
</gene>
<proteinExistence type="predicted"/>
<feature type="region of interest" description="Disordered" evidence="1">
    <location>
        <begin position="1"/>
        <end position="20"/>
    </location>
</feature>
<dbReference type="EMBL" id="CAFBND010000012">
    <property type="protein sequence ID" value="CAB4931543.1"/>
    <property type="molecule type" value="Genomic_DNA"/>
</dbReference>
<feature type="compositionally biased region" description="Acidic residues" evidence="1">
    <location>
        <begin position="102"/>
        <end position="111"/>
    </location>
</feature>
<dbReference type="Pfam" id="PF14012">
    <property type="entry name" value="DUF4229"/>
    <property type="match status" value="1"/>
</dbReference>
<feature type="transmembrane region" description="Helical" evidence="2">
    <location>
        <begin position="28"/>
        <end position="49"/>
    </location>
</feature>
<keyword evidence="2" id="KW-0812">Transmembrane</keyword>
<evidence type="ECO:0000313" key="3">
    <source>
        <dbReference type="EMBL" id="CAB4849116.1"/>
    </source>
</evidence>
<protein>
    <submittedName>
        <fullName evidence="3">Unannotated protein</fullName>
    </submittedName>
</protein>
<name>A0A6J7BTU8_9ZZZZ</name>
<feature type="region of interest" description="Disordered" evidence="1">
    <location>
        <begin position="93"/>
        <end position="121"/>
    </location>
</feature>
<reference evidence="3" key="1">
    <citation type="submission" date="2020-05" db="EMBL/GenBank/DDBJ databases">
        <authorList>
            <person name="Chiriac C."/>
            <person name="Salcher M."/>
            <person name="Ghai R."/>
            <person name="Kavagutti S V."/>
        </authorList>
    </citation>
    <scope>NUCLEOTIDE SEQUENCE</scope>
</reference>
<feature type="transmembrane region" description="Helical" evidence="2">
    <location>
        <begin position="55"/>
        <end position="72"/>
    </location>
</feature>
<accession>A0A6J7BTU8</accession>
<dbReference type="EMBL" id="CAFBIZ010000074">
    <property type="protein sequence ID" value="CAB4849116.1"/>
    <property type="molecule type" value="Genomic_DNA"/>
</dbReference>
<dbReference type="InterPro" id="IPR025323">
    <property type="entry name" value="DUF4229"/>
</dbReference>
<evidence type="ECO:0000313" key="5">
    <source>
        <dbReference type="EMBL" id="CAB5017454.1"/>
    </source>
</evidence>
<dbReference type="AlphaFoldDB" id="A0A6J7BTU8"/>
<organism evidence="3">
    <name type="scientific">freshwater metagenome</name>
    <dbReference type="NCBI Taxonomy" id="449393"/>
    <lineage>
        <taxon>unclassified sequences</taxon>
        <taxon>metagenomes</taxon>
        <taxon>ecological metagenomes</taxon>
    </lineage>
</organism>